<dbReference type="SUPFAM" id="SSF47384">
    <property type="entry name" value="Homodimeric domain of signal transducing histidine kinase"/>
    <property type="match status" value="1"/>
</dbReference>
<evidence type="ECO:0000256" key="8">
    <source>
        <dbReference type="ARBA" id="ARBA00022989"/>
    </source>
</evidence>
<dbReference type="Gene3D" id="1.10.287.130">
    <property type="match status" value="1"/>
</dbReference>
<proteinExistence type="predicted"/>
<dbReference type="InterPro" id="IPR003594">
    <property type="entry name" value="HATPase_dom"/>
</dbReference>
<dbReference type="InterPro" id="IPR050428">
    <property type="entry name" value="TCS_sensor_his_kinase"/>
</dbReference>
<dbReference type="InterPro" id="IPR004358">
    <property type="entry name" value="Sig_transdc_His_kin-like_C"/>
</dbReference>
<reference evidence="15" key="1">
    <citation type="submission" date="2020-05" db="EMBL/GenBank/DDBJ databases">
        <authorList>
            <person name="Chiriac C."/>
            <person name="Salcher M."/>
            <person name="Ghai R."/>
            <person name="Kavagutti S V."/>
        </authorList>
    </citation>
    <scope>NUCLEOTIDE SEQUENCE</scope>
</reference>
<dbReference type="GO" id="GO:0005886">
    <property type="term" value="C:plasma membrane"/>
    <property type="evidence" value="ECO:0007669"/>
    <property type="project" value="TreeGrafter"/>
</dbReference>
<evidence type="ECO:0000256" key="5">
    <source>
        <dbReference type="ARBA" id="ARBA00022679"/>
    </source>
</evidence>
<keyword evidence="5" id="KW-0808">Transferase</keyword>
<dbReference type="InterPro" id="IPR003660">
    <property type="entry name" value="HAMP_dom"/>
</dbReference>
<name>A0A6J6DHK2_9ZZZZ</name>
<dbReference type="FunFam" id="1.10.287.130:FF:000001">
    <property type="entry name" value="Two-component sensor histidine kinase"/>
    <property type="match status" value="1"/>
</dbReference>
<dbReference type="Pfam" id="PF00512">
    <property type="entry name" value="HisKA"/>
    <property type="match status" value="1"/>
</dbReference>
<evidence type="ECO:0000256" key="10">
    <source>
        <dbReference type="ARBA" id="ARBA00023136"/>
    </source>
</evidence>
<dbReference type="CDD" id="cd00075">
    <property type="entry name" value="HATPase"/>
    <property type="match status" value="1"/>
</dbReference>
<dbReference type="Gene3D" id="3.30.565.10">
    <property type="entry name" value="Histidine kinase-like ATPase, C-terminal domain"/>
    <property type="match status" value="1"/>
</dbReference>
<dbReference type="InterPro" id="IPR036890">
    <property type="entry name" value="HATPase_C_sf"/>
</dbReference>
<dbReference type="AlphaFoldDB" id="A0A6J6DHK2"/>
<dbReference type="Pfam" id="PF00672">
    <property type="entry name" value="HAMP"/>
    <property type="match status" value="1"/>
</dbReference>
<dbReference type="SMART" id="SM00304">
    <property type="entry name" value="HAMP"/>
    <property type="match status" value="1"/>
</dbReference>
<dbReference type="PROSITE" id="PS50885">
    <property type="entry name" value="HAMP"/>
    <property type="match status" value="1"/>
</dbReference>
<evidence type="ECO:0000313" key="15">
    <source>
        <dbReference type="EMBL" id="CAB4562279.1"/>
    </source>
</evidence>
<dbReference type="EMBL" id="CAEZST010000013">
    <property type="protein sequence ID" value="CAB4548314.1"/>
    <property type="molecule type" value="Genomic_DNA"/>
</dbReference>
<evidence type="ECO:0000256" key="3">
    <source>
        <dbReference type="ARBA" id="ARBA00012438"/>
    </source>
</evidence>
<evidence type="ECO:0000256" key="7">
    <source>
        <dbReference type="ARBA" id="ARBA00022777"/>
    </source>
</evidence>
<keyword evidence="9" id="KW-0902">Two-component regulatory system</keyword>
<evidence type="ECO:0000256" key="1">
    <source>
        <dbReference type="ARBA" id="ARBA00000085"/>
    </source>
</evidence>
<sequence length="478" mass="52212">MKNRFLAAWERVSLRAKLTTMSVFLIGLLLTISSAGTVALLSTYLQQNTDNLLIATANQLRAENPLRLQIRVTTGDLTLPALPSDYYIAILDSDGNQFLGLVSATGGGRQVPNFSTLTSEKVIEFGGVPFDAEVDVAGPDQAWRVVALPLQNANGSVVVGLPTNTNRQIINEYGVIGGRFGILLLFLSGLSIWLTITSALRPLREVERTAEAVKSGKFSSRLVQRHGKTEIGRINRALNSMLDSIESAVRGKDKTLDQMRRFVSDASHELRTPLVTVRGYAELYRMGAIKSKHDLTEAMGRIESEAIRMSGLVESLLTLTRMDELGNLKKQPTDIVALAQASVKDASVAHQAISFRVSTPFDKCSLEIDGDRIKQVFTNLLANAARFAPNSSEVTVEIEDAGSRIRAKVIDRGEGVPQDLREKIFERFYRIDNSRNRETGGSGLGLAIAKSIIDAHGGKIWLEETPGGGATFIFELNK</sequence>
<dbReference type="GO" id="GO:0000155">
    <property type="term" value="F:phosphorelay sensor kinase activity"/>
    <property type="evidence" value="ECO:0007669"/>
    <property type="project" value="InterPro"/>
</dbReference>
<dbReference type="SMART" id="SM00388">
    <property type="entry name" value="HisKA"/>
    <property type="match status" value="1"/>
</dbReference>
<feature type="transmembrane region" description="Helical" evidence="11">
    <location>
        <begin position="180"/>
        <end position="200"/>
    </location>
</feature>
<keyword evidence="8 11" id="KW-1133">Transmembrane helix</keyword>
<evidence type="ECO:0000259" key="12">
    <source>
        <dbReference type="PROSITE" id="PS50109"/>
    </source>
</evidence>
<dbReference type="EMBL" id="CAEZTO010000001">
    <property type="protein sequence ID" value="CAB4562279.1"/>
    <property type="molecule type" value="Genomic_DNA"/>
</dbReference>
<dbReference type="EC" id="2.7.13.3" evidence="3"/>
<keyword evidence="7" id="KW-0418">Kinase</keyword>
<evidence type="ECO:0000256" key="2">
    <source>
        <dbReference type="ARBA" id="ARBA00004370"/>
    </source>
</evidence>
<feature type="domain" description="Histidine kinase" evidence="12">
    <location>
        <begin position="265"/>
        <end position="478"/>
    </location>
</feature>
<evidence type="ECO:0000259" key="13">
    <source>
        <dbReference type="PROSITE" id="PS50885"/>
    </source>
</evidence>
<evidence type="ECO:0000256" key="6">
    <source>
        <dbReference type="ARBA" id="ARBA00022692"/>
    </source>
</evidence>
<dbReference type="Gene3D" id="6.10.340.10">
    <property type="match status" value="1"/>
</dbReference>
<organism evidence="15">
    <name type="scientific">freshwater metagenome</name>
    <dbReference type="NCBI Taxonomy" id="449393"/>
    <lineage>
        <taxon>unclassified sequences</taxon>
        <taxon>metagenomes</taxon>
        <taxon>ecological metagenomes</taxon>
    </lineage>
</organism>
<comment type="subcellular location">
    <subcellularLocation>
        <location evidence="2">Membrane</location>
    </subcellularLocation>
</comment>
<keyword evidence="10 11" id="KW-0472">Membrane</keyword>
<accession>A0A6J6DHK2</accession>
<dbReference type="Pfam" id="PF02518">
    <property type="entry name" value="HATPase_c"/>
    <property type="match status" value="1"/>
</dbReference>
<dbReference type="CDD" id="cd00082">
    <property type="entry name" value="HisKA"/>
    <property type="match status" value="1"/>
</dbReference>
<dbReference type="PRINTS" id="PR00344">
    <property type="entry name" value="BCTRLSENSOR"/>
</dbReference>
<dbReference type="FunFam" id="3.30.565.10:FF:000006">
    <property type="entry name" value="Sensor histidine kinase WalK"/>
    <property type="match status" value="1"/>
</dbReference>
<keyword evidence="4" id="KW-0597">Phosphoprotein</keyword>
<dbReference type="SUPFAM" id="SSF158472">
    <property type="entry name" value="HAMP domain-like"/>
    <property type="match status" value="1"/>
</dbReference>
<dbReference type="PANTHER" id="PTHR45436:SF5">
    <property type="entry name" value="SENSOR HISTIDINE KINASE TRCS"/>
    <property type="match status" value="1"/>
</dbReference>
<gene>
    <name evidence="14" type="ORF">UFOPK1503_00836</name>
    <name evidence="15" type="ORF">UFOPK1693_00116</name>
</gene>
<evidence type="ECO:0000256" key="4">
    <source>
        <dbReference type="ARBA" id="ARBA00022553"/>
    </source>
</evidence>
<dbReference type="PANTHER" id="PTHR45436">
    <property type="entry name" value="SENSOR HISTIDINE KINASE YKOH"/>
    <property type="match status" value="1"/>
</dbReference>
<protein>
    <recommendedName>
        <fullName evidence="3">histidine kinase</fullName>
        <ecNumber evidence="3">2.7.13.3</ecNumber>
    </recommendedName>
</protein>
<dbReference type="PROSITE" id="PS50109">
    <property type="entry name" value="HIS_KIN"/>
    <property type="match status" value="1"/>
</dbReference>
<evidence type="ECO:0000256" key="9">
    <source>
        <dbReference type="ARBA" id="ARBA00023012"/>
    </source>
</evidence>
<comment type="catalytic activity">
    <reaction evidence="1">
        <text>ATP + protein L-histidine = ADP + protein N-phospho-L-histidine.</text>
        <dbReference type="EC" id="2.7.13.3"/>
    </reaction>
</comment>
<dbReference type="InterPro" id="IPR003661">
    <property type="entry name" value="HisK_dim/P_dom"/>
</dbReference>
<evidence type="ECO:0000313" key="14">
    <source>
        <dbReference type="EMBL" id="CAB4548314.1"/>
    </source>
</evidence>
<dbReference type="InterPro" id="IPR005467">
    <property type="entry name" value="His_kinase_dom"/>
</dbReference>
<dbReference type="InterPro" id="IPR036097">
    <property type="entry name" value="HisK_dim/P_sf"/>
</dbReference>
<dbReference type="CDD" id="cd06225">
    <property type="entry name" value="HAMP"/>
    <property type="match status" value="1"/>
</dbReference>
<keyword evidence="6 11" id="KW-0812">Transmembrane</keyword>
<evidence type="ECO:0000256" key="11">
    <source>
        <dbReference type="SAM" id="Phobius"/>
    </source>
</evidence>
<dbReference type="SMART" id="SM00387">
    <property type="entry name" value="HATPase_c"/>
    <property type="match status" value="1"/>
</dbReference>
<feature type="domain" description="HAMP" evidence="13">
    <location>
        <begin position="197"/>
        <end position="250"/>
    </location>
</feature>
<dbReference type="SUPFAM" id="SSF55874">
    <property type="entry name" value="ATPase domain of HSP90 chaperone/DNA topoisomerase II/histidine kinase"/>
    <property type="match status" value="1"/>
</dbReference>